<dbReference type="PRINTS" id="PR01020">
    <property type="entry name" value="LPSBIOSNTHSS"/>
</dbReference>
<keyword evidence="2 9" id="KW-0808">Transferase</keyword>
<proteinExistence type="inferred from homology"/>
<feature type="site" description="Transition state stabilizer" evidence="9">
    <location>
        <position position="17"/>
    </location>
</feature>
<dbReference type="GO" id="GO:0004595">
    <property type="term" value="F:pantetheine-phosphate adenylyltransferase activity"/>
    <property type="evidence" value="ECO:0007669"/>
    <property type="project" value="UniProtKB-UniRule"/>
</dbReference>
<feature type="domain" description="Cytidyltransferase-like" evidence="10">
    <location>
        <begin position="5"/>
        <end position="134"/>
    </location>
</feature>
<gene>
    <name evidence="9 11" type="primary">coaD</name>
    <name evidence="11" type="ORF">PBV87_16705</name>
</gene>
<evidence type="ECO:0000259" key="10">
    <source>
        <dbReference type="Pfam" id="PF01467"/>
    </source>
</evidence>
<keyword evidence="12" id="KW-1185">Reference proteome</keyword>
<accession>A0AA42DQI8</accession>
<dbReference type="NCBIfam" id="TIGR01510">
    <property type="entry name" value="coaD_prev_kdtB"/>
    <property type="match status" value="1"/>
</dbReference>
<comment type="pathway">
    <text evidence="9">Cofactor biosynthesis; coenzyme A biosynthesis; CoA from (R)-pantothenate: step 4/5.</text>
</comment>
<dbReference type="Proteomes" id="UP001169242">
    <property type="component" value="Unassembled WGS sequence"/>
</dbReference>
<evidence type="ECO:0000256" key="3">
    <source>
        <dbReference type="ARBA" id="ARBA00022695"/>
    </source>
</evidence>
<evidence type="ECO:0000313" key="11">
    <source>
        <dbReference type="EMBL" id="MDA3733119.1"/>
    </source>
</evidence>
<protein>
    <recommendedName>
        <fullName evidence="9">Phosphopantetheine adenylyltransferase</fullName>
        <ecNumber evidence="9">2.7.7.3</ecNumber>
    </recommendedName>
    <alternativeName>
        <fullName evidence="9">Dephospho-CoA pyrophosphorylase</fullName>
    </alternativeName>
    <alternativeName>
        <fullName evidence="9">Pantetheine-phosphate adenylyltransferase</fullName>
        <shortName evidence="9">PPAT</shortName>
    </alternativeName>
</protein>
<comment type="cofactor">
    <cofactor evidence="9">
        <name>Mg(2+)</name>
        <dbReference type="ChEBI" id="CHEBI:18420"/>
    </cofactor>
</comment>
<dbReference type="Gene3D" id="3.40.50.620">
    <property type="entry name" value="HUPs"/>
    <property type="match status" value="1"/>
</dbReference>
<dbReference type="PANTHER" id="PTHR21342:SF1">
    <property type="entry name" value="PHOSPHOPANTETHEINE ADENYLYLTRANSFERASE"/>
    <property type="match status" value="1"/>
</dbReference>
<feature type="binding site" evidence="9">
    <location>
        <begin position="124"/>
        <end position="130"/>
    </location>
    <ligand>
        <name>ATP</name>
        <dbReference type="ChEBI" id="CHEBI:30616"/>
    </ligand>
</feature>
<organism evidence="11 12">
    <name type="scientific">Holtiella tumoricola</name>
    <dbReference type="NCBI Taxonomy" id="3018743"/>
    <lineage>
        <taxon>Bacteria</taxon>
        <taxon>Bacillati</taxon>
        <taxon>Bacillota</taxon>
        <taxon>Clostridia</taxon>
        <taxon>Lachnospirales</taxon>
        <taxon>Cellulosilyticaceae</taxon>
        <taxon>Holtiella</taxon>
    </lineage>
</organism>
<keyword evidence="6 9" id="KW-0460">Magnesium</keyword>
<evidence type="ECO:0000256" key="1">
    <source>
        <dbReference type="ARBA" id="ARBA00022490"/>
    </source>
</evidence>
<keyword evidence="3 9" id="KW-0548">Nucleotidyltransferase</keyword>
<keyword evidence="1 9" id="KW-0963">Cytoplasm</keyword>
<dbReference type="PANTHER" id="PTHR21342">
    <property type="entry name" value="PHOSPHOPANTETHEINE ADENYLYLTRANSFERASE"/>
    <property type="match status" value="1"/>
</dbReference>
<reference evidence="11" key="1">
    <citation type="journal article" date="2023" name="Int. J. Syst. Evol. Microbiol.">
        <title>&lt;i&gt;Holtiella tumoricola&lt;/i&gt; gen. nov. sp. nov., isolated from a human clinical sample.</title>
        <authorList>
            <person name="Allen-Vercoe E."/>
            <person name="Daigneault M.C."/>
            <person name="Vancuren S.J."/>
            <person name="Cochrane K."/>
            <person name="O'Neal L.L."/>
            <person name="Sankaranarayanan K."/>
            <person name="Lawson P.A."/>
        </authorList>
    </citation>
    <scope>NUCLEOTIDE SEQUENCE</scope>
    <source>
        <strain evidence="11">CC70A</strain>
    </source>
</reference>
<comment type="similarity">
    <text evidence="9">Belongs to the bacterial CoaD family.</text>
</comment>
<dbReference type="RefSeq" id="WP_053983991.1">
    <property type="nucleotide sequence ID" value="NZ_JAQIFT010000059.1"/>
</dbReference>
<feature type="binding site" evidence="9">
    <location>
        <position position="9"/>
    </location>
    <ligand>
        <name>substrate</name>
    </ligand>
</feature>
<sequence length="163" mass="18617">MKIGVYPGSFDPITKGHMDIIERAAKLVDLLYVSVLTNPHKGEGMFKTEERMELIEKSISHLPNVKVETFSGLLVDYAKAKDADVIIRGLRAVTDFEYEMQMAQINKSLLPRVETIFLVTNAQYSFLSSSSVRELVRFNGRFHELVPEYVAGALEKRFKREEM</sequence>
<dbReference type="InterPro" id="IPR014729">
    <property type="entry name" value="Rossmann-like_a/b/a_fold"/>
</dbReference>
<evidence type="ECO:0000256" key="9">
    <source>
        <dbReference type="HAMAP-Rule" id="MF_00151"/>
    </source>
</evidence>
<feature type="binding site" evidence="9">
    <location>
        <position position="88"/>
    </location>
    <ligand>
        <name>substrate</name>
    </ligand>
</feature>
<dbReference type="EMBL" id="JAQIFT010000059">
    <property type="protein sequence ID" value="MDA3733119.1"/>
    <property type="molecule type" value="Genomic_DNA"/>
</dbReference>
<dbReference type="SUPFAM" id="SSF52374">
    <property type="entry name" value="Nucleotidylyl transferase"/>
    <property type="match status" value="1"/>
</dbReference>
<feature type="binding site" evidence="9">
    <location>
        <position position="41"/>
    </location>
    <ligand>
        <name>substrate</name>
    </ligand>
</feature>
<dbReference type="InterPro" id="IPR004821">
    <property type="entry name" value="Cyt_trans-like"/>
</dbReference>
<evidence type="ECO:0000256" key="2">
    <source>
        <dbReference type="ARBA" id="ARBA00022679"/>
    </source>
</evidence>
<evidence type="ECO:0000256" key="5">
    <source>
        <dbReference type="ARBA" id="ARBA00022840"/>
    </source>
</evidence>
<dbReference type="GO" id="GO:0005524">
    <property type="term" value="F:ATP binding"/>
    <property type="evidence" value="ECO:0007669"/>
    <property type="project" value="UniProtKB-KW"/>
</dbReference>
<comment type="catalytic activity">
    <reaction evidence="8 9">
        <text>(R)-4'-phosphopantetheine + ATP + H(+) = 3'-dephospho-CoA + diphosphate</text>
        <dbReference type="Rhea" id="RHEA:19801"/>
        <dbReference type="ChEBI" id="CHEBI:15378"/>
        <dbReference type="ChEBI" id="CHEBI:30616"/>
        <dbReference type="ChEBI" id="CHEBI:33019"/>
        <dbReference type="ChEBI" id="CHEBI:57328"/>
        <dbReference type="ChEBI" id="CHEBI:61723"/>
        <dbReference type="EC" id="2.7.7.3"/>
    </reaction>
</comment>
<feature type="binding site" evidence="9">
    <location>
        <begin position="9"/>
        <end position="10"/>
    </location>
    <ligand>
        <name>ATP</name>
        <dbReference type="ChEBI" id="CHEBI:30616"/>
    </ligand>
</feature>
<dbReference type="Pfam" id="PF01467">
    <property type="entry name" value="CTP_transf_like"/>
    <property type="match status" value="1"/>
</dbReference>
<dbReference type="InterPro" id="IPR001980">
    <property type="entry name" value="PPAT"/>
</dbReference>
<keyword evidence="4 9" id="KW-0547">Nucleotide-binding</keyword>
<keyword evidence="7 9" id="KW-0173">Coenzyme A biosynthesis</keyword>
<name>A0AA42DQI8_9FIRM</name>
<comment type="function">
    <text evidence="9">Reversibly transfers an adenylyl group from ATP to 4'-phosphopantetheine, yielding dephospho-CoA (dPCoA) and pyrophosphate.</text>
</comment>
<comment type="caution">
    <text evidence="11">The sequence shown here is derived from an EMBL/GenBank/DDBJ whole genome shotgun (WGS) entry which is preliminary data.</text>
</comment>
<keyword evidence="5 9" id="KW-0067">ATP-binding</keyword>
<evidence type="ECO:0000256" key="8">
    <source>
        <dbReference type="ARBA" id="ARBA00029346"/>
    </source>
</evidence>
<dbReference type="GO" id="GO:0015937">
    <property type="term" value="P:coenzyme A biosynthetic process"/>
    <property type="evidence" value="ECO:0007669"/>
    <property type="project" value="UniProtKB-UniRule"/>
</dbReference>
<feature type="binding site" evidence="9">
    <location>
        <position position="74"/>
    </location>
    <ligand>
        <name>substrate</name>
    </ligand>
</feature>
<feature type="binding site" evidence="9">
    <location>
        <position position="99"/>
    </location>
    <ligand>
        <name>ATP</name>
        <dbReference type="ChEBI" id="CHEBI:30616"/>
    </ligand>
</feature>
<evidence type="ECO:0000256" key="7">
    <source>
        <dbReference type="ARBA" id="ARBA00022993"/>
    </source>
</evidence>
<dbReference type="NCBIfam" id="TIGR00125">
    <property type="entry name" value="cyt_tran_rel"/>
    <property type="match status" value="1"/>
</dbReference>
<comment type="subcellular location">
    <subcellularLocation>
        <location evidence="9">Cytoplasm</location>
    </subcellularLocation>
</comment>
<dbReference type="CDD" id="cd02163">
    <property type="entry name" value="PPAT"/>
    <property type="match status" value="1"/>
</dbReference>
<evidence type="ECO:0000313" key="12">
    <source>
        <dbReference type="Proteomes" id="UP001169242"/>
    </source>
</evidence>
<feature type="binding site" evidence="9">
    <location>
        <position position="17"/>
    </location>
    <ligand>
        <name>ATP</name>
        <dbReference type="ChEBI" id="CHEBI:30616"/>
    </ligand>
</feature>
<feature type="binding site" evidence="9">
    <location>
        <begin position="89"/>
        <end position="91"/>
    </location>
    <ligand>
        <name>ATP</name>
        <dbReference type="ChEBI" id="CHEBI:30616"/>
    </ligand>
</feature>
<dbReference type="AlphaFoldDB" id="A0AA42DQI8"/>
<evidence type="ECO:0000256" key="4">
    <source>
        <dbReference type="ARBA" id="ARBA00022741"/>
    </source>
</evidence>
<comment type="subunit">
    <text evidence="9">Homohexamer.</text>
</comment>
<evidence type="ECO:0000256" key="6">
    <source>
        <dbReference type="ARBA" id="ARBA00022842"/>
    </source>
</evidence>
<dbReference type="GO" id="GO:0005737">
    <property type="term" value="C:cytoplasm"/>
    <property type="evidence" value="ECO:0007669"/>
    <property type="project" value="UniProtKB-SubCell"/>
</dbReference>
<dbReference type="HAMAP" id="MF_00151">
    <property type="entry name" value="PPAT_bact"/>
    <property type="match status" value="1"/>
</dbReference>
<dbReference type="EC" id="2.7.7.3" evidence="9"/>